<evidence type="ECO:0000313" key="2">
    <source>
        <dbReference type="EMBL" id="URD79681.1"/>
    </source>
</evidence>
<name>A0A9E7JG59_9LILI</name>
<sequence length="89" mass="10391">MTKAGQTPIDHVSTEEVRALLVECKQPLTKDDKSTTIMEVGDSVSKEHIKENNGGSLKRQLMKREEVKQRLTRTHQNLERLRYERHQSY</sequence>
<organism evidence="2 3">
    <name type="scientific">Musa troglodytarum</name>
    <name type="common">fe'i banana</name>
    <dbReference type="NCBI Taxonomy" id="320322"/>
    <lineage>
        <taxon>Eukaryota</taxon>
        <taxon>Viridiplantae</taxon>
        <taxon>Streptophyta</taxon>
        <taxon>Embryophyta</taxon>
        <taxon>Tracheophyta</taxon>
        <taxon>Spermatophyta</taxon>
        <taxon>Magnoliopsida</taxon>
        <taxon>Liliopsida</taxon>
        <taxon>Zingiberales</taxon>
        <taxon>Musaceae</taxon>
        <taxon>Musa</taxon>
    </lineage>
</organism>
<keyword evidence="3" id="KW-1185">Reference proteome</keyword>
<dbReference type="OrthoDB" id="539213at2759"/>
<feature type="region of interest" description="Disordered" evidence="1">
    <location>
        <begin position="69"/>
        <end position="89"/>
    </location>
</feature>
<evidence type="ECO:0000256" key="1">
    <source>
        <dbReference type="SAM" id="MobiDB-lite"/>
    </source>
</evidence>
<dbReference type="Proteomes" id="UP001055439">
    <property type="component" value="Chromosome 10"/>
</dbReference>
<feature type="compositionally biased region" description="Basic and acidic residues" evidence="1">
    <location>
        <begin position="76"/>
        <end position="89"/>
    </location>
</feature>
<dbReference type="AlphaFoldDB" id="A0A9E7JG59"/>
<reference evidence="2" key="1">
    <citation type="submission" date="2022-05" db="EMBL/GenBank/DDBJ databases">
        <title>The Musa troglodytarum L. genome provides insights into the mechanism of non-climacteric behaviour and enrichment of carotenoids.</title>
        <authorList>
            <person name="Wang J."/>
        </authorList>
    </citation>
    <scope>NUCLEOTIDE SEQUENCE</scope>
    <source>
        <tissue evidence="2">Leaf</tissue>
    </source>
</reference>
<protein>
    <submittedName>
        <fullName evidence="2">Ankyrin repeat</fullName>
    </submittedName>
</protein>
<dbReference type="EMBL" id="CP097503">
    <property type="protein sequence ID" value="URD79681.1"/>
    <property type="molecule type" value="Genomic_DNA"/>
</dbReference>
<accession>A0A9E7JG59</accession>
<gene>
    <name evidence="2" type="ORF">MUK42_02497</name>
</gene>
<evidence type="ECO:0000313" key="3">
    <source>
        <dbReference type="Proteomes" id="UP001055439"/>
    </source>
</evidence>
<proteinExistence type="predicted"/>